<evidence type="ECO:0000259" key="8">
    <source>
        <dbReference type="PROSITE" id="PS50893"/>
    </source>
</evidence>
<dbReference type="InterPro" id="IPR027417">
    <property type="entry name" value="P-loop_NTPase"/>
</dbReference>
<keyword evidence="10" id="KW-1185">Reference proteome</keyword>
<dbReference type="Gene3D" id="3.40.50.300">
    <property type="entry name" value="P-loop containing nucleotide triphosphate hydrolases"/>
    <property type="match status" value="1"/>
</dbReference>
<evidence type="ECO:0000313" key="10">
    <source>
        <dbReference type="Proteomes" id="UP000509222"/>
    </source>
</evidence>
<gene>
    <name evidence="9" type="ORF">HF394_11315</name>
</gene>
<keyword evidence="2" id="KW-0547">Nucleotide-binding</keyword>
<dbReference type="Pfam" id="PF08402">
    <property type="entry name" value="TOBE_2"/>
    <property type="match status" value="1"/>
</dbReference>
<accession>A0A7H8QB82</accession>
<dbReference type="InterPro" id="IPR017871">
    <property type="entry name" value="ABC_transporter-like_CS"/>
</dbReference>
<dbReference type="InterPro" id="IPR003439">
    <property type="entry name" value="ABC_transporter-like_ATP-bd"/>
</dbReference>
<reference evidence="9 10" key="1">
    <citation type="submission" date="2020-04" db="EMBL/GenBank/DDBJ databases">
        <authorList>
            <person name="Pajer P."/>
            <person name="Broz P."/>
        </authorList>
    </citation>
    <scope>NUCLEOTIDE SEQUENCE [LARGE SCALE GENOMIC DNA]</scope>
    <source>
        <strain evidence="10">NRL-ATB46093</strain>
    </source>
</reference>
<evidence type="ECO:0000256" key="7">
    <source>
        <dbReference type="ARBA" id="ARBA00070305"/>
    </source>
</evidence>
<dbReference type="PANTHER" id="PTHR42781:SF4">
    <property type="entry name" value="SPERMIDINE_PUTRESCINE IMPORT ATP-BINDING PROTEIN POTA"/>
    <property type="match status" value="1"/>
</dbReference>
<dbReference type="FunFam" id="3.40.50.300:FF:000425">
    <property type="entry name" value="Probable ABC transporter, ATP-binding subunit"/>
    <property type="match status" value="1"/>
</dbReference>
<dbReference type="GO" id="GO:0043190">
    <property type="term" value="C:ATP-binding cassette (ABC) transporter complex"/>
    <property type="evidence" value="ECO:0007669"/>
    <property type="project" value="InterPro"/>
</dbReference>
<dbReference type="EMBL" id="CP051177">
    <property type="protein sequence ID" value="QKX51130.1"/>
    <property type="molecule type" value="Genomic_DNA"/>
</dbReference>
<comment type="catalytic activity">
    <reaction evidence="4">
        <text>a quaternary ammonium(out) + ATP + H2O = a quaternary ammonium(in) + ADP + phosphate + H(+)</text>
        <dbReference type="Rhea" id="RHEA:11036"/>
        <dbReference type="ChEBI" id="CHEBI:15377"/>
        <dbReference type="ChEBI" id="CHEBI:15378"/>
        <dbReference type="ChEBI" id="CHEBI:30616"/>
        <dbReference type="ChEBI" id="CHEBI:35267"/>
        <dbReference type="ChEBI" id="CHEBI:43474"/>
        <dbReference type="ChEBI" id="CHEBI:456216"/>
        <dbReference type="EC" id="7.6.2.9"/>
    </reaction>
</comment>
<evidence type="ECO:0000256" key="5">
    <source>
        <dbReference type="ARBA" id="ARBA00063934"/>
    </source>
</evidence>
<dbReference type="GO" id="GO:0005524">
    <property type="term" value="F:ATP binding"/>
    <property type="evidence" value="ECO:0007669"/>
    <property type="project" value="UniProtKB-KW"/>
</dbReference>
<evidence type="ECO:0000313" key="9">
    <source>
        <dbReference type="EMBL" id="QKX51130.1"/>
    </source>
</evidence>
<keyword evidence="1" id="KW-0813">Transport</keyword>
<sequence>MIDVQDVSKKYGDFTALHTVDLKIKKGEFIAVLGPSGCGKTTLLKLLAGFMGPTEGSIAMDGMQVATAKKVVPPEKRNIGMVFQSFALWPHMSVADHVKFPLEYHPNRKKGSKAELESRVQEVLGLVGLETFAKRYPSELSGGQKQRVALARAIAPLPNLLLMDEPFSALDVELRMEMRKEIQKLHKETGASIVFVTHDQSEALAIADKIVVMNAGRIEQIAPPEVIYTRPETPFVASFVGKCNLVEGQWKKEGFVPDGDAKSVWPDLGVARSFKANGIFPVRPEQLQLALAGNAGLQGQVSFVQYQGNEIHYTVEVDGTMWTVHEPVYAPRFHVGDAVSVSLKTAVLQERELAAVLK</sequence>
<evidence type="ECO:0000256" key="1">
    <source>
        <dbReference type="ARBA" id="ARBA00022448"/>
    </source>
</evidence>
<dbReference type="RefSeq" id="WP_036804154.1">
    <property type="nucleotide sequence ID" value="NZ_CP051177.1"/>
</dbReference>
<dbReference type="InterPro" id="IPR008995">
    <property type="entry name" value="Mo/tungstate-bd_C_term_dom"/>
</dbReference>
<dbReference type="PANTHER" id="PTHR42781">
    <property type="entry name" value="SPERMIDINE/PUTRESCINE IMPORT ATP-BINDING PROTEIN POTA"/>
    <property type="match status" value="1"/>
</dbReference>
<dbReference type="InterPro" id="IPR013611">
    <property type="entry name" value="Transp-assoc_OB_typ2"/>
</dbReference>
<dbReference type="InterPro" id="IPR050093">
    <property type="entry name" value="ABC_SmlMolc_Importer"/>
</dbReference>
<dbReference type="SMART" id="SM00382">
    <property type="entry name" value="AAA"/>
    <property type="match status" value="1"/>
</dbReference>
<evidence type="ECO:0000256" key="6">
    <source>
        <dbReference type="ARBA" id="ARBA00066388"/>
    </source>
</evidence>
<protein>
    <recommendedName>
        <fullName evidence="7">Carnitine transport ATP-binding protein OpuCA</fullName>
        <ecNumber evidence="6">7.6.2.9</ecNumber>
    </recommendedName>
</protein>
<name>A0A7H8QB82_9BACL</name>
<evidence type="ECO:0000256" key="4">
    <source>
        <dbReference type="ARBA" id="ARBA00052482"/>
    </source>
</evidence>
<dbReference type="Pfam" id="PF00005">
    <property type="entry name" value="ABC_tran"/>
    <property type="match status" value="1"/>
</dbReference>
<dbReference type="SUPFAM" id="SSF50331">
    <property type="entry name" value="MOP-like"/>
    <property type="match status" value="1"/>
</dbReference>
<comment type="subunit">
    <text evidence="5">The complex is composed of two ATP-binding proteins (OpuCA), two transmembrane proteins (OpuCB and OpuCD) and a solute-binding protein (OpuCC).</text>
</comment>
<dbReference type="GO" id="GO:0016887">
    <property type="term" value="F:ATP hydrolysis activity"/>
    <property type="evidence" value="ECO:0007669"/>
    <property type="project" value="InterPro"/>
</dbReference>
<organism evidence="9 10">
    <name type="scientific">Planococcus glaciei</name>
    <dbReference type="NCBI Taxonomy" id="459472"/>
    <lineage>
        <taxon>Bacteria</taxon>
        <taxon>Bacillati</taxon>
        <taxon>Bacillota</taxon>
        <taxon>Bacilli</taxon>
        <taxon>Bacillales</taxon>
        <taxon>Caryophanaceae</taxon>
        <taxon>Planococcus</taxon>
    </lineage>
</organism>
<dbReference type="SUPFAM" id="SSF52540">
    <property type="entry name" value="P-loop containing nucleoside triphosphate hydrolases"/>
    <property type="match status" value="1"/>
</dbReference>
<keyword evidence="3 9" id="KW-0067">ATP-binding</keyword>
<feature type="domain" description="ABC transporter" evidence="8">
    <location>
        <begin position="2"/>
        <end position="240"/>
    </location>
</feature>
<dbReference type="GO" id="GO:0015418">
    <property type="term" value="F:ABC-type quaternary ammonium compound transporting activity"/>
    <property type="evidence" value="ECO:0007669"/>
    <property type="project" value="UniProtKB-EC"/>
</dbReference>
<proteinExistence type="predicted"/>
<dbReference type="Proteomes" id="UP000509222">
    <property type="component" value="Chromosome"/>
</dbReference>
<dbReference type="PROSITE" id="PS00211">
    <property type="entry name" value="ABC_TRANSPORTER_1"/>
    <property type="match status" value="1"/>
</dbReference>
<dbReference type="AlphaFoldDB" id="A0A7H8QB82"/>
<dbReference type="InterPro" id="IPR003593">
    <property type="entry name" value="AAA+_ATPase"/>
</dbReference>
<reference evidence="10" key="2">
    <citation type="submission" date="2020-06" db="EMBL/GenBank/DDBJ databases">
        <title>Isolation of Planomicrobium glaciei.</title>
        <authorList>
            <person name="Malisova L."/>
            <person name="Safrankova R."/>
            <person name="Jakubu V."/>
            <person name="Spanelova P."/>
        </authorList>
    </citation>
    <scope>NUCLEOTIDE SEQUENCE [LARGE SCALE GENOMIC DNA]</scope>
    <source>
        <strain evidence="10">NRL-ATB46093</strain>
    </source>
</reference>
<evidence type="ECO:0000256" key="2">
    <source>
        <dbReference type="ARBA" id="ARBA00022741"/>
    </source>
</evidence>
<dbReference type="PROSITE" id="PS50893">
    <property type="entry name" value="ABC_TRANSPORTER_2"/>
    <property type="match status" value="1"/>
</dbReference>
<dbReference type="EC" id="7.6.2.9" evidence="6"/>
<evidence type="ECO:0000256" key="3">
    <source>
        <dbReference type="ARBA" id="ARBA00022840"/>
    </source>
</evidence>